<dbReference type="InterPro" id="IPR022081">
    <property type="entry name" value="DUF3631"/>
</dbReference>
<keyword evidence="3" id="KW-1185">Reference proteome</keyword>
<evidence type="ECO:0000313" key="3">
    <source>
        <dbReference type="Proteomes" id="UP001456562"/>
    </source>
</evidence>
<evidence type="ECO:0000259" key="1">
    <source>
        <dbReference type="Pfam" id="PF12307"/>
    </source>
</evidence>
<name>A0ABV1QDA8_STRMI</name>
<evidence type="ECO:0000313" key="2">
    <source>
        <dbReference type="EMBL" id="MER0429164.1"/>
    </source>
</evidence>
<proteinExistence type="predicted"/>
<organism evidence="2 3">
    <name type="scientific">Streptomyces microflavus</name>
    <name type="common">Streptomyces lipmanii</name>
    <dbReference type="NCBI Taxonomy" id="1919"/>
    <lineage>
        <taxon>Bacteria</taxon>
        <taxon>Bacillati</taxon>
        <taxon>Actinomycetota</taxon>
        <taxon>Actinomycetes</taxon>
        <taxon>Kitasatosporales</taxon>
        <taxon>Streptomycetaceae</taxon>
        <taxon>Streptomyces</taxon>
    </lineage>
</organism>
<sequence length="420" mass="45498">MNATPTTAPIDGAALLDKVEAFHRRFNVFPTEHAYVAVALWDAHAHLMDALDGTARIAFLSPEPGSGKSRALEIVETLTPRAATTVNASANALFRLVSADEGTPTLLFDEIDTVFGPKAGGNEEVRGFLNSGYRRGAKSLRCVGDGSEQKAAFFPSFCAVAMAGLGSLPDTILTRSVIIRMRKKAPNEKCEPYRRRVHEKQGHILRDRLADWTATLHDQVAEAWPEMPEGVTDRPADVWEPLLAVADAAGGHWPARARAACIELIKSAASNDEASLGVRLLTDLRDKVFCGVDKMPTAAILEVLLSLDDSPWADLSEDGQAIKPLTARRLSKLLSQYVRPDNTPIKPKGIRVGSTTPKGYYAEDLTDAWNRYCRPAPQESATSATSATPQFNQGESVAEALPGTRHMFAETATPTLRSVV</sequence>
<dbReference type="Pfam" id="PF12307">
    <property type="entry name" value="DUF3631"/>
    <property type="match status" value="1"/>
</dbReference>
<protein>
    <submittedName>
        <fullName evidence="2">DUF3631 domain-containing protein</fullName>
    </submittedName>
</protein>
<comment type="caution">
    <text evidence="2">The sequence shown here is derived from an EMBL/GenBank/DDBJ whole genome shotgun (WGS) entry which is preliminary data.</text>
</comment>
<gene>
    <name evidence="2" type="ORF">ABR748_33950</name>
</gene>
<accession>A0ABV1QDA8</accession>
<dbReference type="EMBL" id="JBEJUE010000052">
    <property type="protein sequence ID" value="MER0429164.1"/>
    <property type="molecule type" value="Genomic_DNA"/>
</dbReference>
<dbReference type="Proteomes" id="UP001456562">
    <property type="component" value="Unassembled WGS sequence"/>
</dbReference>
<reference evidence="2 3" key="1">
    <citation type="submission" date="2024-01" db="EMBL/GenBank/DDBJ databases">
        <title>Metagenomic exploration of the rhizosphere soil microbial community and their significance in facilitating the development of wild simulated ginseng.</title>
        <authorList>
            <person name="Huang J."/>
        </authorList>
    </citation>
    <scope>NUCLEOTIDE SEQUENCE [LARGE SCALE GENOMIC DNA]</scope>
    <source>
        <strain evidence="2 3">WY141</strain>
    </source>
</reference>
<feature type="domain" description="DUF3631" evidence="1">
    <location>
        <begin position="180"/>
        <end position="372"/>
    </location>
</feature>
<dbReference type="RefSeq" id="WP_350241153.1">
    <property type="nucleotide sequence ID" value="NZ_JBEJUE010000052.1"/>
</dbReference>